<feature type="transmembrane region" description="Helical" evidence="2">
    <location>
        <begin position="20"/>
        <end position="38"/>
    </location>
</feature>
<reference evidence="4" key="1">
    <citation type="submission" date="2018-02" db="EMBL/GenBank/DDBJ databases">
        <authorList>
            <person name="Hausmann B."/>
        </authorList>
    </citation>
    <scope>NUCLEOTIDE SEQUENCE [LARGE SCALE GENOMIC DNA]</scope>
    <source>
        <strain evidence="4">Peat soil MAG SbA5</strain>
    </source>
</reference>
<evidence type="ECO:0000256" key="1">
    <source>
        <dbReference type="SAM" id="MobiDB-lite"/>
    </source>
</evidence>
<accession>A0A2N9M464</accession>
<dbReference type="AlphaFoldDB" id="A0A2N9M464"/>
<name>A0A2N9M464_9BACT</name>
<feature type="region of interest" description="Disordered" evidence="1">
    <location>
        <begin position="69"/>
        <end position="103"/>
    </location>
</feature>
<feature type="compositionally biased region" description="Basic and acidic residues" evidence="1">
    <location>
        <begin position="91"/>
        <end position="103"/>
    </location>
</feature>
<keyword evidence="2" id="KW-0472">Membrane</keyword>
<keyword evidence="2" id="KW-1133">Transmembrane helix</keyword>
<dbReference type="Proteomes" id="UP000239735">
    <property type="component" value="Unassembled WGS sequence"/>
</dbReference>
<proteinExistence type="predicted"/>
<gene>
    <name evidence="3" type="ORF">SBA5_770011</name>
</gene>
<evidence type="ECO:0000313" key="4">
    <source>
        <dbReference type="Proteomes" id="UP000239735"/>
    </source>
</evidence>
<protein>
    <submittedName>
        <fullName evidence="3">Uncharacterized protein</fullName>
    </submittedName>
</protein>
<evidence type="ECO:0000256" key="2">
    <source>
        <dbReference type="SAM" id="Phobius"/>
    </source>
</evidence>
<evidence type="ECO:0000313" key="3">
    <source>
        <dbReference type="EMBL" id="SPE30225.1"/>
    </source>
</evidence>
<organism evidence="3 4">
    <name type="scientific">Candidatus Sulfuritelmatomonas gaucii</name>
    <dbReference type="NCBI Taxonomy" id="2043161"/>
    <lineage>
        <taxon>Bacteria</taxon>
        <taxon>Pseudomonadati</taxon>
        <taxon>Acidobacteriota</taxon>
        <taxon>Terriglobia</taxon>
        <taxon>Terriglobales</taxon>
        <taxon>Acidobacteriaceae</taxon>
        <taxon>Candidatus Sulfuritelmatomonas</taxon>
    </lineage>
</organism>
<sequence length="103" mass="11035">MQGEPMGSFWLTGDGFGLDGSWLACIVLLAALPFLFRITRELNYQHNAPVIVPGGIPVDLDAAARAQHEAAMGQTAPAAPPLVQIQTPEPQPEKTERGIEDTN</sequence>
<keyword evidence="2" id="KW-0812">Transmembrane</keyword>
<dbReference type="EMBL" id="OKRB01000138">
    <property type="protein sequence ID" value="SPE30225.1"/>
    <property type="molecule type" value="Genomic_DNA"/>
</dbReference>